<keyword evidence="1" id="KW-1133">Transmembrane helix</keyword>
<evidence type="ECO:0000256" key="1">
    <source>
        <dbReference type="SAM" id="Phobius"/>
    </source>
</evidence>
<proteinExistence type="predicted"/>
<reference evidence="2" key="1">
    <citation type="journal article" date="2020" name="Nature">
        <title>Giant virus diversity and host interactions through global metagenomics.</title>
        <authorList>
            <person name="Schulz F."/>
            <person name="Roux S."/>
            <person name="Paez-Espino D."/>
            <person name="Jungbluth S."/>
            <person name="Walsh D.A."/>
            <person name="Denef V.J."/>
            <person name="McMahon K.D."/>
            <person name="Konstantinidis K.T."/>
            <person name="Eloe-Fadrosh E.A."/>
            <person name="Kyrpides N.C."/>
            <person name="Woyke T."/>
        </authorList>
    </citation>
    <scope>NUCLEOTIDE SEQUENCE</scope>
    <source>
        <strain evidence="2">GVMAG-M-3300023174-104</strain>
    </source>
</reference>
<accession>A0A6C0D2N4</accession>
<name>A0A6C0D2N4_9ZZZZ</name>
<dbReference type="AlphaFoldDB" id="A0A6C0D2N4"/>
<keyword evidence="1" id="KW-0472">Membrane</keyword>
<dbReference type="EMBL" id="MN739518">
    <property type="protein sequence ID" value="QHT10159.1"/>
    <property type="molecule type" value="Genomic_DNA"/>
</dbReference>
<organism evidence="2">
    <name type="scientific">viral metagenome</name>
    <dbReference type="NCBI Taxonomy" id="1070528"/>
    <lineage>
        <taxon>unclassified sequences</taxon>
        <taxon>metagenomes</taxon>
        <taxon>organismal metagenomes</taxon>
    </lineage>
</organism>
<sequence length="431" mass="51766">MNLSEKKILPFIILYLVDTLLFLCILFLFRYGSQHNIIGWIRVSVFFYLVWIGYTIVTFPMKSSELSEMSIVSRHHVRLLTFYSFVLLMYFILFHRKIKNSTKYKLMVLSNVLTNILQNKEEPNEECMEIILSCLYNWKKNGKDDQQKVLYKQSLTLLSIMLQKKDRVTNKLMTKLMTTNFSKIVSIITEILQTISNNNQEFMEYYQTYQEEGIQLLVNILCDLVLRSGHLMKADIELLRLSYMMFIIPTTPADVLLDIFHLQCLILVSDMFKKKQELYPKTHVQYTKAYTYCLLDGVHKIINIIVYNDEIPKHRDLIQYVRTYVHLCFQFLEHFATNQFDLLSTETEEFNGKTISVGFFIYKSLWYNSYFIQYYQLQNIEERIIKILKKNKVVDSQILKFQSKKNKTRKDQRHDYQHYQHRQEELFEMQQ</sequence>
<protein>
    <submittedName>
        <fullName evidence="2">Uncharacterized protein</fullName>
    </submittedName>
</protein>
<feature type="transmembrane region" description="Helical" evidence="1">
    <location>
        <begin position="37"/>
        <end position="57"/>
    </location>
</feature>
<feature type="transmembrane region" description="Helical" evidence="1">
    <location>
        <begin position="77"/>
        <end position="95"/>
    </location>
</feature>
<evidence type="ECO:0000313" key="2">
    <source>
        <dbReference type="EMBL" id="QHT10159.1"/>
    </source>
</evidence>
<feature type="transmembrane region" description="Helical" evidence="1">
    <location>
        <begin position="12"/>
        <end position="31"/>
    </location>
</feature>
<keyword evidence="1" id="KW-0812">Transmembrane</keyword>